<sequence>MADGISLANLRAARKTYLRFELTLPPPPTTPNLPFEQAASTSRSQRRVESKSQGGEADDNDSKDVDVHRPHVVPQNPESTRQTAINKATDTTNPNATSIGLTMPVGKLHELQTKSDENEKGEKGGEAEKGENDDNGG</sequence>
<organism evidence="2 3">
    <name type="scientific">Paxillus involutus ATCC 200175</name>
    <dbReference type="NCBI Taxonomy" id="664439"/>
    <lineage>
        <taxon>Eukaryota</taxon>
        <taxon>Fungi</taxon>
        <taxon>Dikarya</taxon>
        <taxon>Basidiomycota</taxon>
        <taxon>Agaricomycotina</taxon>
        <taxon>Agaricomycetes</taxon>
        <taxon>Agaricomycetidae</taxon>
        <taxon>Boletales</taxon>
        <taxon>Paxilineae</taxon>
        <taxon>Paxillaceae</taxon>
        <taxon>Paxillus</taxon>
    </lineage>
</organism>
<accession>A0A0C9TTZ8</accession>
<gene>
    <name evidence="2" type="ORF">PAXINDRAFT_13449</name>
</gene>
<dbReference type="AlphaFoldDB" id="A0A0C9TTZ8"/>
<reference evidence="3" key="2">
    <citation type="submission" date="2015-01" db="EMBL/GenBank/DDBJ databases">
        <title>Evolutionary Origins and Diversification of the Mycorrhizal Mutualists.</title>
        <authorList>
            <consortium name="DOE Joint Genome Institute"/>
            <consortium name="Mycorrhizal Genomics Consortium"/>
            <person name="Kohler A."/>
            <person name="Kuo A."/>
            <person name="Nagy L.G."/>
            <person name="Floudas D."/>
            <person name="Copeland A."/>
            <person name="Barry K.W."/>
            <person name="Cichocki N."/>
            <person name="Veneault-Fourrey C."/>
            <person name="LaButti K."/>
            <person name="Lindquist E.A."/>
            <person name="Lipzen A."/>
            <person name="Lundell T."/>
            <person name="Morin E."/>
            <person name="Murat C."/>
            <person name="Riley R."/>
            <person name="Ohm R."/>
            <person name="Sun H."/>
            <person name="Tunlid A."/>
            <person name="Henrissat B."/>
            <person name="Grigoriev I.V."/>
            <person name="Hibbett D.S."/>
            <person name="Martin F."/>
        </authorList>
    </citation>
    <scope>NUCLEOTIDE SEQUENCE [LARGE SCALE GENOMIC DNA]</scope>
    <source>
        <strain evidence="3">ATCC 200175</strain>
    </source>
</reference>
<reference evidence="2 3" key="1">
    <citation type="submission" date="2014-06" db="EMBL/GenBank/DDBJ databases">
        <authorList>
            <consortium name="DOE Joint Genome Institute"/>
            <person name="Kuo A."/>
            <person name="Kohler A."/>
            <person name="Nagy L.G."/>
            <person name="Floudas D."/>
            <person name="Copeland A."/>
            <person name="Barry K.W."/>
            <person name="Cichocki N."/>
            <person name="Veneault-Fourrey C."/>
            <person name="LaButti K."/>
            <person name="Lindquist E.A."/>
            <person name="Lipzen A."/>
            <person name="Lundell T."/>
            <person name="Morin E."/>
            <person name="Murat C."/>
            <person name="Sun H."/>
            <person name="Tunlid A."/>
            <person name="Henrissat B."/>
            <person name="Grigoriev I.V."/>
            <person name="Hibbett D.S."/>
            <person name="Martin F."/>
            <person name="Nordberg H.P."/>
            <person name="Cantor M.N."/>
            <person name="Hua S.X."/>
        </authorList>
    </citation>
    <scope>NUCLEOTIDE SEQUENCE [LARGE SCALE GENOMIC DNA]</scope>
    <source>
        <strain evidence="2 3">ATCC 200175</strain>
    </source>
</reference>
<evidence type="ECO:0000313" key="2">
    <source>
        <dbReference type="EMBL" id="KIJ13693.1"/>
    </source>
</evidence>
<feature type="region of interest" description="Disordered" evidence="1">
    <location>
        <begin position="23"/>
        <end position="137"/>
    </location>
</feature>
<protein>
    <submittedName>
        <fullName evidence="2">Uncharacterized protein</fullName>
    </submittedName>
</protein>
<evidence type="ECO:0000313" key="3">
    <source>
        <dbReference type="Proteomes" id="UP000053647"/>
    </source>
</evidence>
<dbReference type="HOGENOM" id="CLU_1865754_0_0_1"/>
<keyword evidence="3" id="KW-1185">Reference proteome</keyword>
<feature type="compositionally biased region" description="Basic and acidic residues" evidence="1">
    <location>
        <begin position="60"/>
        <end position="69"/>
    </location>
</feature>
<dbReference type="EMBL" id="KN819349">
    <property type="protein sequence ID" value="KIJ13693.1"/>
    <property type="molecule type" value="Genomic_DNA"/>
</dbReference>
<name>A0A0C9TTZ8_PAXIN</name>
<dbReference type="OrthoDB" id="2711622at2759"/>
<feature type="compositionally biased region" description="Basic and acidic residues" evidence="1">
    <location>
        <begin position="107"/>
        <end position="137"/>
    </location>
</feature>
<proteinExistence type="predicted"/>
<evidence type="ECO:0000256" key="1">
    <source>
        <dbReference type="SAM" id="MobiDB-lite"/>
    </source>
</evidence>
<dbReference type="Proteomes" id="UP000053647">
    <property type="component" value="Unassembled WGS sequence"/>
</dbReference>
<feature type="compositionally biased region" description="Polar residues" evidence="1">
    <location>
        <begin position="76"/>
        <end position="100"/>
    </location>
</feature>